<dbReference type="STRING" id="526218.Sterm_2598"/>
<sequence length="286" mass="34264">MIKIESVDIPKELQNEIKDYFKPKTVEKTKGKRKPRTKKDKVYEKVKDYIFKKPQEINEIIKRMGTVNGDKEINDVYDGFKIKIQAFYFDILKLRVCPYCNETPIYYIENSSKNYQNFEFDHIMPKDKYPYLALSLYNLVPVCKYCNSKKGNKEGLPNIYLDEIMYNYNIIPRDDGDFINLEDFKIIKRNLLNADNLDKLLHLENRYNLSLHKEYLVNLLKKIEYYNKDRIDDLLDSGLFSTKDEILNRVFEEIRIIANDSNKPRHKLTRDILEQFKVLGIIENYY</sequence>
<dbReference type="Pfam" id="PF01844">
    <property type="entry name" value="HNH"/>
    <property type="match status" value="1"/>
</dbReference>
<feature type="domain" description="HNH" evidence="1">
    <location>
        <begin position="97"/>
        <end position="153"/>
    </location>
</feature>
<dbReference type="Gene3D" id="1.10.30.50">
    <property type="match status" value="1"/>
</dbReference>
<keyword evidence="2" id="KW-0378">Hydrolase</keyword>
<gene>
    <name evidence="2" type="ordered locus">Sterm_2598</name>
</gene>
<dbReference type="EMBL" id="CP001739">
    <property type="protein sequence ID" value="ACZ09446.1"/>
    <property type="molecule type" value="Genomic_DNA"/>
</dbReference>
<dbReference type="InterPro" id="IPR002711">
    <property type="entry name" value="HNH"/>
</dbReference>
<proteinExistence type="predicted"/>
<dbReference type="RefSeq" id="WP_012862040.1">
    <property type="nucleotide sequence ID" value="NC_013517.1"/>
</dbReference>
<dbReference type="InterPro" id="IPR003615">
    <property type="entry name" value="HNH_nuc"/>
</dbReference>
<dbReference type="GO" id="GO:0004519">
    <property type="term" value="F:endonuclease activity"/>
    <property type="evidence" value="ECO:0007669"/>
    <property type="project" value="UniProtKB-KW"/>
</dbReference>
<evidence type="ECO:0000259" key="1">
    <source>
        <dbReference type="Pfam" id="PF01844"/>
    </source>
</evidence>
<dbReference type="CDD" id="cd00085">
    <property type="entry name" value="HNHc"/>
    <property type="match status" value="1"/>
</dbReference>
<reference evidence="2 3" key="2">
    <citation type="journal article" date="2010" name="Stand. Genomic Sci.">
        <title>Complete genome sequence of Sebaldella termitidis type strain (NCTC 11300).</title>
        <authorList>
            <person name="Harmon-Smith M."/>
            <person name="Celia L."/>
            <person name="Chertkov O."/>
            <person name="Lapidus A."/>
            <person name="Copeland A."/>
            <person name="Glavina Del Rio T."/>
            <person name="Nolan M."/>
            <person name="Lucas S."/>
            <person name="Tice H."/>
            <person name="Cheng J.F."/>
            <person name="Han C."/>
            <person name="Detter J.C."/>
            <person name="Bruce D."/>
            <person name="Goodwin L."/>
            <person name="Pitluck S."/>
            <person name="Pati A."/>
            <person name="Liolios K."/>
            <person name="Ivanova N."/>
            <person name="Mavromatis K."/>
            <person name="Mikhailova N."/>
            <person name="Chen A."/>
            <person name="Palaniappan K."/>
            <person name="Land M."/>
            <person name="Hauser L."/>
            <person name="Chang Y.J."/>
            <person name="Jeffries C.D."/>
            <person name="Brettin T."/>
            <person name="Goker M."/>
            <person name="Beck B."/>
            <person name="Bristow J."/>
            <person name="Eisen J.A."/>
            <person name="Markowitz V."/>
            <person name="Hugenholtz P."/>
            <person name="Kyrpides N.C."/>
            <person name="Klenk H.P."/>
            <person name="Chen F."/>
        </authorList>
    </citation>
    <scope>NUCLEOTIDE SEQUENCE [LARGE SCALE GENOMIC DNA]</scope>
    <source>
        <strain evidence="3">ATCC 33386 / NCTC 11300</strain>
    </source>
</reference>
<reference evidence="3" key="1">
    <citation type="submission" date="2009-09" db="EMBL/GenBank/DDBJ databases">
        <title>The complete chromosome of Sebaldella termitidis ATCC 33386.</title>
        <authorList>
            <consortium name="US DOE Joint Genome Institute (JGI-PGF)"/>
            <person name="Lucas S."/>
            <person name="Copeland A."/>
            <person name="Lapidus A."/>
            <person name="Glavina del Rio T."/>
            <person name="Dalin E."/>
            <person name="Tice H."/>
            <person name="Bruce D."/>
            <person name="Goodwin L."/>
            <person name="Pitluck S."/>
            <person name="Kyrpides N."/>
            <person name="Mavromatis K."/>
            <person name="Ivanova N."/>
            <person name="Mikhailova N."/>
            <person name="Sims D."/>
            <person name="Meincke L."/>
            <person name="Brettin T."/>
            <person name="Detter J.C."/>
            <person name="Han C."/>
            <person name="Larimer F."/>
            <person name="Land M."/>
            <person name="Hauser L."/>
            <person name="Markowitz V."/>
            <person name="Cheng J.F."/>
            <person name="Hugenholtz P."/>
            <person name="Woyke T."/>
            <person name="Wu D."/>
            <person name="Eisen J.A."/>
        </authorList>
    </citation>
    <scope>NUCLEOTIDE SEQUENCE [LARGE SCALE GENOMIC DNA]</scope>
    <source>
        <strain evidence="3">ATCC 33386 / NCTC 11300</strain>
    </source>
</reference>
<evidence type="ECO:0000313" key="2">
    <source>
        <dbReference type="EMBL" id="ACZ09446.1"/>
    </source>
</evidence>
<keyword evidence="2" id="KW-0540">Nuclease</keyword>
<dbReference type="AlphaFoldDB" id="D1AM72"/>
<dbReference type="KEGG" id="str:Sterm_2598"/>
<evidence type="ECO:0000313" key="3">
    <source>
        <dbReference type="Proteomes" id="UP000000845"/>
    </source>
</evidence>
<keyword evidence="3" id="KW-1185">Reference proteome</keyword>
<organism evidence="2 3">
    <name type="scientific">Sebaldella termitidis (strain ATCC 33386 / NCTC 11300)</name>
    <dbReference type="NCBI Taxonomy" id="526218"/>
    <lineage>
        <taxon>Bacteria</taxon>
        <taxon>Fusobacteriati</taxon>
        <taxon>Fusobacteriota</taxon>
        <taxon>Fusobacteriia</taxon>
        <taxon>Fusobacteriales</taxon>
        <taxon>Leptotrichiaceae</taxon>
        <taxon>Sebaldella</taxon>
    </lineage>
</organism>
<protein>
    <submittedName>
        <fullName evidence="2">HNH endonuclease</fullName>
    </submittedName>
</protein>
<dbReference type="Proteomes" id="UP000000845">
    <property type="component" value="Chromosome"/>
</dbReference>
<dbReference type="eggNOG" id="COG1403">
    <property type="taxonomic scope" value="Bacteria"/>
</dbReference>
<dbReference type="GO" id="GO:0008270">
    <property type="term" value="F:zinc ion binding"/>
    <property type="evidence" value="ECO:0007669"/>
    <property type="project" value="InterPro"/>
</dbReference>
<dbReference type="GO" id="GO:0003676">
    <property type="term" value="F:nucleic acid binding"/>
    <property type="evidence" value="ECO:0007669"/>
    <property type="project" value="InterPro"/>
</dbReference>
<accession>D1AM72</accession>
<keyword evidence="2" id="KW-0255">Endonuclease</keyword>
<name>D1AM72_SEBTE</name>
<dbReference type="HOGENOM" id="CLU_069622_0_0_0"/>